<keyword evidence="12" id="KW-0479">Metal-binding</keyword>
<dbReference type="InterPro" id="IPR036026">
    <property type="entry name" value="Seven-hairpin_glycosidases"/>
</dbReference>
<proteinExistence type="inferred from homology"/>
<organism evidence="16 17">
    <name type="scientific">Golovinomyces cichoracearum</name>
    <dbReference type="NCBI Taxonomy" id="62708"/>
    <lineage>
        <taxon>Eukaryota</taxon>
        <taxon>Fungi</taxon>
        <taxon>Dikarya</taxon>
        <taxon>Ascomycota</taxon>
        <taxon>Pezizomycotina</taxon>
        <taxon>Leotiomycetes</taxon>
        <taxon>Erysiphales</taxon>
        <taxon>Erysiphaceae</taxon>
        <taxon>Golovinomyces</taxon>
    </lineage>
</organism>
<feature type="active site" evidence="11">
    <location>
        <position position="285"/>
    </location>
</feature>
<feature type="active site" description="Proton donor" evidence="11">
    <location>
        <position position="122"/>
    </location>
</feature>
<dbReference type="GO" id="GO:0005783">
    <property type="term" value="C:endoplasmic reticulum"/>
    <property type="evidence" value="ECO:0007669"/>
    <property type="project" value="TreeGrafter"/>
</dbReference>
<dbReference type="EC" id="3.2.1.-" evidence="14"/>
<evidence type="ECO:0000256" key="4">
    <source>
        <dbReference type="ARBA" id="ARBA00022729"/>
    </source>
</evidence>
<feature type="signal peptide" evidence="15">
    <location>
        <begin position="1"/>
        <end position="22"/>
    </location>
</feature>
<dbReference type="Proteomes" id="UP000285405">
    <property type="component" value="Unassembled WGS sequence"/>
</dbReference>
<accession>A0A420IP41</accession>
<comment type="pathway">
    <text evidence="2">Protein modification; protein glycosylation.</text>
</comment>
<evidence type="ECO:0000256" key="15">
    <source>
        <dbReference type="SAM" id="SignalP"/>
    </source>
</evidence>
<dbReference type="GO" id="GO:0016020">
    <property type="term" value="C:membrane"/>
    <property type="evidence" value="ECO:0007669"/>
    <property type="project" value="InterPro"/>
</dbReference>
<dbReference type="Pfam" id="PF01532">
    <property type="entry name" value="Glyco_hydro_47"/>
    <property type="match status" value="1"/>
</dbReference>
<dbReference type="UniPathway" id="UPA00378"/>
<evidence type="ECO:0000256" key="2">
    <source>
        <dbReference type="ARBA" id="ARBA00004922"/>
    </source>
</evidence>
<evidence type="ECO:0000256" key="9">
    <source>
        <dbReference type="ARBA" id="ARBA00047669"/>
    </source>
</evidence>
<dbReference type="GO" id="GO:0005509">
    <property type="term" value="F:calcium ion binding"/>
    <property type="evidence" value="ECO:0007669"/>
    <property type="project" value="InterPro"/>
</dbReference>
<keyword evidence="6 13" id="KW-1015">Disulfide bond</keyword>
<keyword evidence="7" id="KW-0325">Glycoprotein</keyword>
<feature type="active site" evidence="11">
    <location>
        <position position="437"/>
    </location>
</feature>
<gene>
    <name evidence="16" type="ORF">GcC1_072020</name>
</gene>
<dbReference type="OrthoDB" id="8118055at2759"/>
<feature type="disulfide bond" evidence="13">
    <location>
        <begin position="350"/>
        <end position="379"/>
    </location>
</feature>
<dbReference type="PRINTS" id="PR00747">
    <property type="entry name" value="GLYHDRLASE47"/>
</dbReference>
<keyword evidence="4 15" id="KW-0732">Signal</keyword>
<name>A0A420IP41_9PEZI</name>
<dbReference type="InterPro" id="IPR050749">
    <property type="entry name" value="Glycosyl_Hydrolase_47"/>
</dbReference>
<dbReference type="EMBL" id="MCBR01007291">
    <property type="protein sequence ID" value="RKF76311.1"/>
    <property type="molecule type" value="Genomic_DNA"/>
</dbReference>
<reference evidence="16 17" key="1">
    <citation type="journal article" date="2018" name="BMC Genomics">
        <title>Comparative genome analyses reveal sequence features reflecting distinct modes of host-adaptation between dicot and monocot powdery mildew.</title>
        <authorList>
            <person name="Wu Y."/>
            <person name="Ma X."/>
            <person name="Pan Z."/>
            <person name="Kale S.D."/>
            <person name="Song Y."/>
            <person name="King H."/>
            <person name="Zhang Q."/>
            <person name="Presley C."/>
            <person name="Deng X."/>
            <person name="Wei C.I."/>
            <person name="Xiao S."/>
        </authorList>
    </citation>
    <scope>NUCLEOTIDE SEQUENCE [LARGE SCALE GENOMIC DNA]</scope>
    <source>
        <strain evidence="16">UCSC1</strain>
    </source>
</reference>
<evidence type="ECO:0000256" key="7">
    <source>
        <dbReference type="ARBA" id="ARBA00023180"/>
    </source>
</evidence>
<keyword evidence="8 14" id="KW-0326">Glycosidase</keyword>
<evidence type="ECO:0000313" key="16">
    <source>
        <dbReference type="EMBL" id="RKF76311.1"/>
    </source>
</evidence>
<protein>
    <recommendedName>
        <fullName evidence="14">alpha-1,2-Mannosidase</fullName>
        <ecNumber evidence="14">3.2.1.-</ecNumber>
    </recommendedName>
</protein>
<comment type="catalytic activity">
    <reaction evidence="9">
        <text>N(4)-(alpha-D-Man-(1-&gt;2)-alpha-D-Man-(1-&gt;2)-alpha-D-Man-(1-&gt;3)-[alpha-D-Man-(1-&gt;3)-[alpha-D-Man-(1-&gt;2)-alpha-D-Man-(1-&gt;6)]-alpha-D-Man-(1-&gt;6)]-beta-D-Man-(1-&gt;4)-beta-D-GlcNAc-(1-&gt;4)-beta-D-GlcNAc)-L-asparaginyl-[protein] (N-glucan mannose isomer 8A1,2,3B1,3) + 3 H2O = N(4)-(alpha-D-Man-(1-&gt;3)-[alpha-D-Man-(1-&gt;3)-[alpha-D-Man-(1-&gt;6)]-alpha-D-Man-(1-&gt;6)]-beta-D-Man-(1-&gt;4)-beta-D-GlcNAc-(1-&gt;4)-beta-D-GlcNAc)-L-asparaginyl-[protein] (N-glucan mannose isomer 5A1,2) + 3 beta-D-mannose</text>
        <dbReference type="Rhea" id="RHEA:56028"/>
        <dbReference type="Rhea" id="RHEA-COMP:14358"/>
        <dbReference type="Rhea" id="RHEA-COMP:14367"/>
        <dbReference type="ChEBI" id="CHEBI:15377"/>
        <dbReference type="ChEBI" id="CHEBI:28563"/>
        <dbReference type="ChEBI" id="CHEBI:59087"/>
        <dbReference type="ChEBI" id="CHEBI:60628"/>
        <dbReference type="EC" id="3.2.1.113"/>
    </reaction>
</comment>
<dbReference type="Gene3D" id="1.50.10.10">
    <property type="match status" value="1"/>
</dbReference>
<dbReference type="GO" id="GO:0005975">
    <property type="term" value="P:carbohydrate metabolic process"/>
    <property type="evidence" value="ECO:0007669"/>
    <property type="project" value="InterPro"/>
</dbReference>
<evidence type="ECO:0000256" key="6">
    <source>
        <dbReference type="ARBA" id="ARBA00023157"/>
    </source>
</evidence>
<comment type="cofactor">
    <cofactor evidence="1 12">
        <name>Ca(2+)</name>
        <dbReference type="ChEBI" id="CHEBI:29108"/>
    </cofactor>
</comment>
<evidence type="ECO:0000256" key="5">
    <source>
        <dbReference type="ARBA" id="ARBA00022801"/>
    </source>
</evidence>
<dbReference type="InterPro" id="IPR012341">
    <property type="entry name" value="6hp_glycosidase-like_sf"/>
</dbReference>
<evidence type="ECO:0000256" key="1">
    <source>
        <dbReference type="ARBA" id="ARBA00001913"/>
    </source>
</evidence>
<dbReference type="GO" id="GO:0004571">
    <property type="term" value="F:mannosyl-oligosaccharide 1,2-alpha-mannosidase activity"/>
    <property type="evidence" value="ECO:0007669"/>
    <property type="project" value="UniProtKB-EC"/>
</dbReference>
<evidence type="ECO:0000256" key="13">
    <source>
        <dbReference type="PIRSR" id="PIRSR601382-3"/>
    </source>
</evidence>
<sequence length="541" mass="60436">MIYLSLLALVVALTSFTNPARSSVLNLESRQERFSPNQQRADAVKEAFKHAWDGYYKFAFPNDELLPVTNGSSNSRNGWGASAVDAFSTALVMEIPEVVNQILDFVPTINFDQTNSEVSLFETTIRYLGGLLSGQFKILYLKYTRPLISSLAYDLLKGPLSNIASSGAKVDLILQQAIHLADNLAYAFDTPTGIPRNNLFISNKTTNESPTNSLATIGTLVLEWTHLSDLTGNQTYAKLSQKAQSYLMNPKPASSEPWPGLVGSYISINTGEFQDAYGGWIGGSDSFYEYLIKMYAYDISRFETYRDRWILAADSSISHIASHPSSRPDLTFLAQYNGTKLILESEHLACFDGGNFIYGGLVLNEQKYIDFGLELVEGCHETYEKTLTGLGPETFRWVTDTTPDNDLVNPQPPANQADFYVKAGFFFDNPVYALRPEVIESFYYAYRATGDKKYQEWAWNAFLSLNQTCRTASGFAPIANTNKPGGGGFLNFQESFFFAEVIKYSYLIHAPEKEWQVEHEGSNSWVYNTEAHPFRVAGSPV</sequence>
<dbReference type="SUPFAM" id="SSF48225">
    <property type="entry name" value="Seven-hairpin glycosidases"/>
    <property type="match status" value="1"/>
</dbReference>
<dbReference type="FunFam" id="1.50.10.10:FF:000047">
    <property type="entry name" value="Mannosyl-oligosaccharide alpha-1,2-mannosidase"/>
    <property type="match status" value="1"/>
</dbReference>
<dbReference type="PANTHER" id="PTHR11742:SF101">
    <property type="entry name" value="MANNOSYL-OLIGOSACCHARIDE ALPHA-1,2-MANNOSIDASE 1B"/>
    <property type="match status" value="1"/>
</dbReference>
<dbReference type="PANTHER" id="PTHR11742">
    <property type="entry name" value="MANNOSYL-OLIGOSACCHARIDE ALPHA-1,2-MANNOSIDASE-RELATED"/>
    <property type="match status" value="1"/>
</dbReference>
<feature type="binding site" evidence="12">
    <location>
        <position position="529"/>
    </location>
    <ligand>
        <name>Ca(2+)</name>
        <dbReference type="ChEBI" id="CHEBI:29108"/>
    </ligand>
</feature>
<dbReference type="InterPro" id="IPR001382">
    <property type="entry name" value="Glyco_hydro_47"/>
</dbReference>
<comment type="similarity">
    <text evidence="3 14">Belongs to the glycosyl hydrolase 47 family.</text>
</comment>
<feature type="chain" id="PRO_5019083976" description="alpha-1,2-Mannosidase" evidence="15">
    <location>
        <begin position="23"/>
        <end position="541"/>
    </location>
</feature>
<dbReference type="AlphaFoldDB" id="A0A420IP41"/>
<feature type="active site" description="Proton donor" evidence="11">
    <location>
        <position position="393"/>
    </location>
</feature>
<evidence type="ECO:0000256" key="14">
    <source>
        <dbReference type="RuleBase" id="RU361193"/>
    </source>
</evidence>
<dbReference type="GO" id="GO:0036503">
    <property type="term" value="P:ERAD pathway"/>
    <property type="evidence" value="ECO:0007669"/>
    <property type="project" value="UniProtKB-ARBA"/>
</dbReference>
<comment type="catalytic activity">
    <reaction evidence="10">
        <text>N(4)-(alpha-D-Man-(1-&gt;2)-alpha-D-Man-(1-&gt;2)-alpha-D-Man-(1-&gt;3)-[alpha-D-Man-(1-&gt;2)-alpha-D-Man-(1-&gt;3)-[alpha-D-Man-(1-&gt;2)-alpha-D-Man-(1-&gt;6)]-alpha-D-Man-(1-&gt;6)]-beta-D-Man-(1-&gt;4)-beta-D-GlcNAc-(1-&gt;4)-beta-D-GlcNAc)-L-asparaginyl-[protein] (N-glucan mannose isomer 9A1,2,3B1,2,3) + 4 H2O = N(4)-(alpha-D-Man-(1-&gt;3)-[alpha-D-Man-(1-&gt;3)-[alpha-D-Man-(1-&gt;6)]-alpha-D-Man-(1-&gt;6)]-beta-D-Man-(1-&gt;4)-beta-D-GlcNAc-(1-&gt;4)-beta-D-GlcNAc)-L-asparaginyl-[protein] (N-glucan mannose isomer 5A1,2) + 4 beta-D-mannose</text>
        <dbReference type="Rhea" id="RHEA:56008"/>
        <dbReference type="Rhea" id="RHEA-COMP:14356"/>
        <dbReference type="Rhea" id="RHEA-COMP:14367"/>
        <dbReference type="ChEBI" id="CHEBI:15377"/>
        <dbReference type="ChEBI" id="CHEBI:28563"/>
        <dbReference type="ChEBI" id="CHEBI:59087"/>
        <dbReference type="ChEBI" id="CHEBI:139493"/>
        <dbReference type="EC" id="3.2.1.113"/>
    </reaction>
</comment>
<keyword evidence="12" id="KW-0106">Calcium</keyword>
<evidence type="ECO:0000256" key="10">
    <source>
        <dbReference type="ARBA" id="ARBA00048605"/>
    </source>
</evidence>
<keyword evidence="5 14" id="KW-0378">Hydrolase</keyword>
<evidence type="ECO:0000256" key="12">
    <source>
        <dbReference type="PIRSR" id="PIRSR601382-2"/>
    </source>
</evidence>
<evidence type="ECO:0000256" key="3">
    <source>
        <dbReference type="ARBA" id="ARBA00007658"/>
    </source>
</evidence>
<comment type="caution">
    <text evidence="16">The sequence shown here is derived from an EMBL/GenBank/DDBJ whole genome shotgun (WGS) entry which is preliminary data.</text>
</comment>
<evidence type="ECO:0000313" key="17">
    <source>
        <dbReference type="Proteomes" id="UP000285405"/>
    </source>
</evidence>
<evidence type="ECO:0000256" key="11">
    <source>
        <dbReference type="PIRSR" id="PIRSR601382-1"/>
    </source>
</evidence>
<evidence type="ECO:0000256" key="8">
    <source>
        <dbReference type="ARBA" id="ARBA00023295"/>
    </source>
</evidence>